<accession>A0AAW1Q0Z5</accession>
<dbReference type="PANTHER" id="PTHR28532">
    <property type="entry name" value="GEO13458P1"/>
    <property type="match status" value="1"/>
</dbReference>
<sequence length="152" mass="16662">MGELFDSCVDWEETSIREGHSEGLRDGEIAGQLEGRDLGIQKGLELGTEVGYYSGCAQIWRLWQQRNPSALSDRADKALTALEAAIRSFPADPQEAGLQDSLDQMRSKFKTTLAGKISSISASMQLHCLLVLGHDLLVIIMTSKVNHLENAC</sequence>
<organism evidence="1 2">
    <name type="scientific">Symbiochloris irregularis</name>
    <dbReference type="NCBI Taxonomy" id="706552"/>
    <lineage>
        <taxon>Eukaryota</taxon>
        <taxon>Viridiplantae</taxon>
        <taxon>Chlorophyta</taxon>
        <taxon>core chlorophytes</taxon>
        <taxon>Trebouxiophyceae</taxon>
        <taxon>Trebouxiales</taxon>
        <taxon>Trebouxiaceae</taxon>
        <taxon>Symbiochloris</taxon>
    </lineage>
</organism>
<comment type="caution">
    <text evidence="1">The sequence shown here is derived from an EMBL/GenBank/DDBJ whole genome shotgun (WGS) entry which is preliminary data.</text>
</comment>
<protein>
    <recommendedName>
        <fullName evidence="3">Essential protein Yae1 N-terminal domain-containing protein</fullName>
    </recommendedName>
</protein>
<proteinExistence type="predicted"/>
<dbReference type="PANTHER" id="PTHR28532:SF1">
    <property type="entry name" value="ORAL CANCER OVEREXPRESSED 1"/>
    <property type="match status" value="1"/>
</dbReference>
<dbReference type="EMBL" id="JALJOQ010000002">
    <property type="protein sequence ID" value="KAK9813957.1"/>
    <property type="molecule type" value="Genomic_DNA"/>
</dbReference>
<gene>
    <name evidence="1" type="ORF">WJX73_006838</name>
</gene>
<evidence type="ECO:0000313" key="2">
    <source>
        <dbReference type="Proteomes" id="UP001465755"/>
    </source>
</evidence>
<reference evidence="1 2" key="1">
    <citation type="journal article" date="2024" name="Nat. Commun.">
        <title>Phylogenomics reveals the evolutionary origins of lichenization in chlorophyte algae.</title>
        <authorList>
            <person name="Puginier C."/>
            <person name="Libourel C."/>
            <person name="Otte J."/>
            <person name="Skaloud P."/>
            <person name="Haon M."/>
            <person name="Grisel S."/>
            <person name="Petersen M."/>
            <person name="Berrin J.G."/>
            <person name="Delaux P.M."/>
            <person name="Dal Grande F."/>
            <person name="Keller J."/>
        </authorList>
    </citation>
    <scope>NUCLEOTIDE SEQUENCE [LARGE SCALE GENOMIC DNA]</scope>
    <source>
        <strain evidence="1 2">SAG 2036</strain>
    </source>
</reference>
<dbReference type="InterPro" id="IPR052436">
    <property type="entry name" value="LTO1_adapter"/>
</dbReference>
<dbReference type="Proteomes" id="UP001465755">
    <property type="component" value="Unassembled WGS sequence"/>
</dbReference>
<name>A0AAW1Q0Z5_9CHLO</name>
<keyword evidence="2" id="KW-1185">Reference proteome</keyword>
<dbReference type="AlphaFoldDB" id="A0AAW1Q0Z5"/>
<evidence type="ECO:0000313" key="1">
    <source>
        <dbReference type="EMBL" id="KAK9813957.1"/>
    </source>
</evidence>
<evidence type="ECO:0008006" key="3">
    <source>
        <dbReference type="Google" id="ProtNLM"/>
    </source>
</evidence>